<dbReference type="AlphaFoldDB" id="A0A0X3NXV3"/>
<protein>
    <submittedName>
        <fullName evidence="3">Uncharacterized protein KIAA0513</fullName>
    </submittedName>
</protein>
<sequence>MAFTNLFKGFGGKEADQAVTSQPGENDSGGAETAPGNTASAFFAGTSKFFNSVQAKKDGLMSDLSSKLNSVKMETGFGSGGDGSKRDVQSRGGDAGGDGDDSSASEYGDDGDQPMYADEAPSERRLSAESIDSLSENEAKSYRTDIGNFVGNIINPKNADPDNSLEQKFRGYIAHHTGRSAFARELKKQTENVKEVPGNVLHRLVRYGGLVLEQCNGSDDFSPACSLLNSAFRLFQQEVAPNGRVTQTFMYAGLRDQQIWQSTRFWNAAVFLALQQERSVQASATTGTENDLDLEKELHDALAFSQLSKFAWRIYSLGLSKEACLDFLRRQAEDAALSKEKQRLLRANVLKFYSE</sequence>
<organism evidence="3">
    <name type="scientific">Schistocephalus solidus</name>
    <name type="common">Tapeworm</name>
    <dbReference type="NCBI Taxonomy" id="70667"/>
    <lineage>
        <taxon>Eukaryota</taxon>
        <taxon>Metazoa</taxon>
        <taxon>Spiralia</taxon>
        <taxon>Lophotrochozoa</taxon>
        <taxon>Platyhelminthes</taxon>
        <taxon>Cestoda</taxon>
        <taxon>Eucestoda</taxon>
        <taxon>Diphyllobothriidea</taxon>
        <taxon>Diphyllobothriidae</taxon>
        <taxon>Schistocephalus</taxon>
    </lineage>
</organism>
<evidence type="ECO:0000256" key="1">
    <source>
        <dbReference type="SAM" id="MobiDB-lite"/>
    </source>
</evidence>
<feature type="domain" description="SBF1/SBF2" evidence="2">
    <location>
        <begin position="149"/>
        <end position="293"/>
    </location>
</feature>
<evidence type="ECO:0000259" key="2">
    <source>
        <dbReference type="Pfam" id="PF12335"/>
    </source>
</evidence>
<reference evidence="3" key="1">
    <citation type="submission" date="2016-01" db="EMBL/GenBank/DDBJ databases">
        <title>Reference transcriptome for the parasite Schistocephalus solidus: insights into the molecular evolution of parasitism.</title>
        <authorList>
            <person name="Hebert F.O."/>
            <person name="Grambauer S."/>
            <person name="Barber I."/>
            <person name="Landry C.R."/>
            <person name="Aubin-Horth N."/>
        </authorList>
    </citation>
    <scope>NUCLEOTIDE SEQUENCE</scope>
</reference>
<evidence type="ECO:0000313" key="3">
    <source>
        <dbReference type="EMBL" id="JAP44193.1"/>
    </source>
</evidence>
<gene>
    <name evidence="3" type="ORF">TR117367</name>
</gene>
<dbReference type="InterPro" id="IPR039872">
    <property type="entry name" value="KIAA0513"/>
</dbReference>
<dbReference type="PANTHER" id="PTHR13663:SF2">
    <property type="entry name" value="SIMILAR TO RIKEN CDNA 6430548M08"/>
    <property type="match status" value="1"/>
</dbReference>
<dbReference type="InterPro" id="IPR022096">
    <property type="entry name" value="SBF1/SBF2"/>
</dbReference>
<dbReference type="EMBL" id="GEEE01019032">
    <property type="protein sequence ID" value="JAP44193.1"/>
    <property type="molecule type" value="Transcribed_RNA"/>
</dbReference>
<accession>A0A0X3NXV3</accession>
<proteinExistence type="predicted"/>
<name>A0A0X3NXV3_SCHSO</name>
<dbReference type="Pfam" id="PF12335">
    <property type="entry name" value="SBF2"/>
    <property type="match status" value="1"/>
</dbReference>
<feature type="region of interest" description="Disordered" evidence="1">
    <location>
        <begin position="75"/>
        <end position="133"/>
    </location>
</feature>
<dbReference type="PANTHER" id="PTHR13663">
    <property type="entry name" value="SIMILAR TO RIKEN CDNA 6430548M08"/>
    <property type="match status" value="1"/>
</dbReference>
<feature type="compositionally biased region" description="Acidic residues" evidence="1">
    <location>
        <begin position="97"/>
        <end position="112"/>
    </location>
</feature>
<feature type="region of interest" description="Disordered" evidence="1">
    <location>
        <begin position="1"/>
        <end position="38"/>
    </location>
</feature>